<evidence type="ECO:0000256" key="2">
    <source>
        <dbReference type="ARBA" id="ARBA00009773"/>
    </source>
</evidence>
<feature type="transmembrane region" description="Helical" evidence="9">
    <location>
        <begin position="353"/>
        <end position="386"/>
    </location>
</feature>
<feature type="transmembrane region" description="Helical" evidence="9">
    <location>
        <begin position="260"/>
        <end position="279"/>
    </location>
</feature>
<dbReference type="Pfam" id="PF01594">
    <property type="entry name" value="AI-2E_transport"/>
    <property type="match status" value="1"/>
</dbReference>
<name>A0ABV9D7Q5_9MICO</name>
<evidence type="ECO:0000256" key="1">
    <source>
        <dbReference type="ARBA" id="ARBA00004651"/>
    </source>
</evidence>
<feature type="region of interest" description="Disordered" evidence="8">
    <location>
        <begin position="1"/>
        <end position="51"/>
    </location>
</feature>
<sequence length="465" mass="48241">MTDNPPGWLARAAGATRPSRRSAQAPAAVRPLTPRVARRDPGPSADDAVPPSVRSAAAWSWRLLVIAAALVAAGYIVIVFKTVVVSFLVAILLAVLLEPIATRLRRNLRMPRALAAAMTIAVTLAAVGALLALAGRSIVAGFSDLAEQAQVGFTELAAWLSEGPLGIDDAQITLWLEELQTQVEENSGVLVSGVLSATGSVTQVAVGAIIALFCLFFFLREGRRIWQWFVRLAPVRVREPMNEAGIRGWVSLGAYARTQILVAFVDAVGIGAGAAILGVPLALPLAVLVFLGSFIPIVGALFTGSVAVLVALVDQGIGTALIMLGIVLLVQQLEGNVFQPWLMGNAVSLHPVAVLLAVTAGTGIAGILGALFAVPVAAVVNTVVLYLHGHDKYPRLATDWHRPGGPPGIIFGAIRDSYDHVAESASTPDEAGDDAPDAPEVPGESAGETSGGDGRTGRPGDGAPR</sequence>
<evidence type="ECO:0000256" key="9">
    <source>
        <dbReference type="SAM" id="Phobius"/>
    </source>
</evidence>
<keyword evidence="6 9" id="KW-1133">Transmembrane helix</keyword>
<evidence type="ECO:0000256" key="3">
    <source>
        <dbReference type="ARBA" id="ARBA00022448"/>
    </source>
</evidence>
<protein>
    <submittedName>
        <fullName evidence="10">AI-2E family transporter</fullName>
    </submittedName>
</protein>
<feature type="compositionally biased region" description="Gly residues" evidence="8">
    <location>
        <begin position="449"/>
        <end position="465"/>
    </location>
</feature>
<feature type="transmembrane region" description="Helical" evidence="9">
    <location>
        <begin position="285"/>
        <end position="310"/>
    </location>
</feature>
<feature type="transmembrane region" description="Helical" evidence="9">
    <location>
        <begin position="200"/>
        <end position="219"/>
    </location>
</feature>
<keyword evidence="11" id="KW-1185">Reference proteome</keyword>
<dbReference type="EMBL" id="JBHSGF010000001">
    <property type="protein sequence ID" value="MFC4554059.1"/>
    <property type="molecule type" value="Genomic_DNA"/>
</dbReference>
<keyword evidence="7 9" id="KW-0472">Membrane</keyword>
<dbReference type="PANTHER" id="PTHR21716:SF53">
    <property type="entry name" value="PERMEASE PERM-RELATED"/>
    <property type="match status" value="1"/>
</dbReference>
<feature type="compositionally biased region" description="Low complexity" evidence="8">
    <location>
        <begin position="21"/>
        <end position="31"/>
    </location>
</feature>
<evidence type="ECO:0000256" key="7">
    <source>
        <dbReference type="ARBA" id="ARBA00023136"/>
    </source>
</evidence>
<comment type="similarity">
    <text evidence="2">Belongs to the autoinducer-2 exporter (AI-2E) (TC 2.A.86) family.</text>
</comment>
<organism evidence="10 11">
    <name type="scientific">Georgenia faecalis</name>
    <dbReference type="NCBI Taxonomy" id="2483799"/>
    <lineage>
        <taxon>Bacteria</taxon>
        <taxon>Bacillati</taxon>
        <taxon>Actinomycetota</taxon>
        <taxon>Actinomycetes</taxon>
        <taxon>Micrococcales</taxon>
        <taxon>Bogoriellaceae</taxon>
        <taxon>Georgenia</taxon>
    </lineage>
</organism>
<evidence type="ECO:0000256" key="5">
    <source>
        <dbReference type="ARBA" id="ARBA00022692"/>
    </source>
</evidence>
<feature type="region of interest" description="Disordered" evidence="8">
    <location>
        <begin position="422"/>
        <end position="465"/>
    </location>
</feature>
<accession>A0ABV9D7Q5</accession>
<evidence type="ECO:0000256" key="6">
    <source>
        <dbReference type="ARBA" id="ARBA00022989"/>
    </source>
</evidence>
<evidence type="ECO:0000313" key="11">
    <source>
        <dbReference type="Proteomes" id="UP001595955"/>
    </source>
</evidence>
<dbReference type="Proteomes" id="UP001595955">
    <property type="component" value="Unassembled WGS sequence"/>
</dbReference>
<keyword evidence="3" id="KW-0813">Transport</keyword>
<feature type="transmembrane region" description="Helical" evidence="9">
    <location>
        <begin position="113"/>
        <end position="134"/>
    </location>
</feature>
<keyword evidence="5 9" id="KW-0812">Transmembrane</keyword>
<evidence type="ECO:0000256" key="4">
    <source>
        <dbReference type="ARBA" id="ARBA00022475"/>
    </source>
</evidence>
<reference evidence="11" key="1">
    <citation type="journal article" date="2019" name="Int. J. Syst. Evol. Microbiol.">
        <title>The Global Catalogue of Microorganisms (GCM) 10K type strain sequencing project: providing services to taxonomists for standard genome sequencing and annotation.</title>
        <authorList>
            <consortium name="The Broad Institute Genomics Platform"/>
            <consortium name="The Broad Institute Genome Sequencing Center for Infectious Disease"/>
            <person name="Wu L."/>
            <person name="Ma J."/>
        </authorList>
    </citation>
    <scope>NUCLEOTIDE SEQUENCE [LARGE SCALE GENOMIC DNA]</scope>
    <source>
        <strain evidence="11">JCM 3369</strain>
    </source>
</reference>
<keyword evidence="4" id="KW-1003">Cell membrane</keyword>
<dbReference type="InterPro" id="IPR002549">
    <property type="entry name" value="AI-2E-like"/>
</dbReference>
<evidence type="ECO:0000256" key="8">
    <source>
        <dbReference type="SAM" id="MobiDB-lite"/>
    </source>
</evidence>
<comment type="caution">
    <text evidence="10">The sequence shown here is derived from an EMBL/GenBank/DDBJ whole genome shotgun (WGS) entry which is preliminary data.</text>
</comment>
<feature type="transmembrane region" description="Helical" evidence="9">
    <location>
        <begin position="59"/>
        <end position="78"/>
    </location>
</feature>
<feature type="transmembrane region" description="Helical" evidence="9">
    <location>
        <begin position="84"/>
        <end position="101"/>
    </location>
</feature>
<comment type="subcellular location">
    <subcellularLocation>
        <location evidence="1">Cell membrane</location>
        <topology evidence="1">Multi-pass membrane protein</topology>
    </subcellularLocation>
</comment>
<feature type="transmembrane region" description="Helical" evidence="9">
    <location>
        <begin position="317"/>
        <end position="333"/>
    </location>
</feature>
<dbReference type="RefSeq" id="WP_187695833.1">
    <property type="nucleotide sequence ID" value="NZ_CP033325.1"/>
</dbReference>
<dbReference type="PANTHER" id="PTHR21716">
    <property type="entry name" value="TRANSMEMBRANE PROTEIN"/>
    <property type="match status" value="1"/>
</dbReference>
<gene>
    <name evidence="10" type="ORF">ACFO3F_02265</name>
</gene>
<evidence type="ECO:0000313" key="10">
    <source>
        <dbReference type="EMBL" id="MFC4554059.1"/>
    </source>
</evidence>
<proteinExistence type="inferred from homology"/>